<dbReference type="AlphaFoldDB" id="A0A6G1DL90"/>
<proteinExistence type="predicted"/>
<gene>
    <name evidence="2" type="ORF">E2562_020362</name>
</gene>
<keyword evidence="3" id="KW-1185">Reference proteome</keyword>
<evidence type="ECO:0000313" key="2">
    <source>
        <dbReference type="EMBL" id="KAF0913199.1"/>
    </source>
</evidence>
<dbReference type="PANTHER" id="PTHR21450">
    <property type="entry name" value="PROTEIN ALTERED PHOSPHATE STARVATION RESPONSE 1"/>
    <property type="match status" value="1"/>
</dbReference>
<comment type="caution">
    <text evidence="2">The sequence shown here is derived from an EMBL/GenBank/DDBJ whole genome shotgun (WGS) entry which is preliminary data.</text>
</comment>
<evidence type="ECO:0000259" key="1">
    <source>
        <dbReference type="Pfam" id="PF04782"/>
    </source>
</evidence>
<reference evidence="2 3" key="1">
    <citation type="submission" date="2019-11" db="EMBL/GenBank/DDBJ databases">
        <title>Whole genome sequence of Oryza granulata.</title>
        <authorList>
            <person name="Li W."/>
        </authorList>
    </citation>
    <scope>NUCLEOTIDE SEQUENCE [LARGE SCALE GENOMIC DNA]</scope>
    <source>
        <strain evidence="3">cv. Menghai</strain>
        <tissue evidence="2">Leaf</tissue>
    </source>
</reference>
<dbReference type="PANTHER" id="PTHR21450:SF10">
    <property type="entry name" value="OS09G0368900 PROTEIN"/>
    <property type="match status" value="1"/>
</dbReference>
<dbReference type="Proteomes" id="UP000479710">
    <property type="component" value="Unassembled WGS sequence"/>
</dbReference>
<accession>A0A6G1DL90</accession>
<protein>
    <recommendedName>
        <fullName evidence="1">DUF632 domain-containing protein</fullName>
    </recommendedName>
</protein>
<feature type="domain" description="DUF632" evidence="1">
    <location>
        <begin position="25"/>
        <end position="303"/>
    </location>
</feature>
<organism evidence="2 3">
    <name type="scientific">Oryza meyeriana var. granulata</name>
    <dbReference type="NCBI Taxonomy" id="110450"/>
    <lineage>
        <taxon>Eukaryota</taxon>
        <taxon>Viridiplantae</taxon>
        <taxon>Streptophyta</taxon>
        <taxon>Embryophyta</taxon>
        <taxon>Tracheophyta</taxon>
        <taxon>Spermatophyta</taxon>
        <taxon>Magnoliopsida</taxon>
        <taxon>Liliopsida</taxon>
        <taxon>Poales</taxon>
        <taxon>Poaceae</taxon>
        <taxon>BOP clade</taxon>
        <taxon>Oryzoideae</taxon>
        <taxon>Oryzeae</taxon>
        <taxon>Oryzinae</taxon>
        <taxon>Oryza</taxon>
        <taxon>Oryza meyeriana</taxon>
    </lineage>
</organism>
<name>A0A6G1DL90_9ORYZ</name>
<feature type="non-terminal residue" evidence="2">
    <location>
        <position position="1"/>
    </location>
</feature>
<dbReference type="Pfam" id="PF04782">
    <property type="entry name" value="DUF632"/>
    <property type="match status" value="1"/>
</dbReference>
<dbReference type="OrthoDB" id="630504at2759"/>
<dbReference type="InterPro" id="IPR006867">
    <property type="entry name" value="DUF632"/>
</dbReference>
<dbReference type="EMBL" id="SPHZ02000006">
    <property type="protein sequence ID" value="KAF0913199.1"/>
    <property type="molecule type" value="Genomic_DNA"/>
</dbReference>
<sequence length="367" mass="41594">GQSSDVLFQPTFLICCKGRNAASDGPEKHVTKLITWNRSLSSRSSASKNPLTPAQMDDEFSEICTDFVEEFCMISGSHASSLDRLYAWERKLYNELKGTESLKKIYDKKCVQLRHQFERDTSAREVDKTRVIVKDLHSRLTVGTEVLYSISKIIEKLRDEELQPQILELLKGLTRMWAMMHEIYQMQQAIVSSSDIIFVLKSPQSEPYRQPLVNLISEMGLFYSSLTNWIDAYQRYVDGLHSWLQKCVVQPYDHSRRRKLTLSPRRHLAPPMFVLLDDWSSGIASLPAEETCDSIKNLAADLKKMCKQHQAEGNKPEAGSKLAILQAGLATMFDRLSKFSAAMSSLPESVKNSTEAAREAYAIGRSG</sequence>
<evidence type="ECO:0000313" key="3">
    <source>
        <dbReference type="Proteomes" id="UP000479710"/>
    </source>
</evidence>